<sequence>MENTVSSMRRYRSGEAAKLVDMPAATLRIWEQRYGVVSPLTSASGQRLYSDVDVSRLRTIKSLVDKGHAIGAVAHLDNEQLVQLASGEVPASAADITHDTVLFIAGFGDGVTAELPEGVTHEVFATVVEIPAAHEKAGRASGMVVRVEALHEDTVLSIIAAARRTQCDQVLVVYAFGTRRAVDLARLEGIQMVRTSEALLHEHEVLADFVKSLTHKNSAGSARDRLWGRSSRRFDEKTLADLAQQSTTIACECPKHIVELVVQLAAFERYSDECLSLSSADALLHQYLGDAANRAVTLFEDALAAVAAHEGWAVPAMRRGER</sequence>
<evidence type="ECO:0000256" key="2">
    <source>
        <dbReference type="ARBA" id="ARBA00023015"/>
    </source>
</evidence>
<evidence type="ECO:0000256" key="3">
    <source>
        <dbReference type="ARBA" id="ARBA00023125"/>
    </source>
</evidence>
<evidence type="ECO:0000259" key="5">
    <source>
        <dbReference type="PROSITE" id="PS50937"/>
    </source>
</evidence>
<proteinExistence type="predicted"/>
<evidence type="ECO:0000256" key="4">
    <source>
        <dbReference type="ARBA" id="ARBA00023163"/>
    </source>
</evidence>
<organism evidence="6 7">
    <name type="scientific">Pandoraea anapnoica</name>
    <dbReference type="NCBI Taxonomy" id="2508301"/>
    <lineage>
        <taxon>Bacteria</taxon>
        <taxon>Pseudomonadati</taxon>
        <taxon>Pseudomonadota</taxon>
        <taxon>Betaproteobacteria</taxon>
        <taxon>Burkholderiales</taxon>
        <taxon>Burkholderiaceae</taxon>
        <taxon>Pandoraea</taxon>
    </lineage>
</organism>
<dbReference type="PROSITE" id="PS50937">
    <property type="entry name" value="HTH_MERR_2"/>
    <property type="match status" value="1"/>
</dbReference>
<dbReference type="GO" id="GO:0003700">
    <property type="term" value="F:DNA-binding transcription factor activity"/>
    <property type="evidence" value="ECO:0007669"/>
    <property type="project" value="InterPro"/>
</dbReference>
<accession>A0A5E4ZWC3</accession>
<keyword evidence="1" id="KW-0678">Repressor</keyword>
<dbReference type="PANTHER" id="PTHR30204:SF69">
    <property type="entry name" value="MERR-FAMILY TRANSCRIPTIONAL REGULATOR"/>
    <property type="match status" value="1"/>
</dbReference>
<name>A0A5E4ZWC3_9BURK</name>
<gene>
    <name evidence="6" type="primary">mlrA_1</name>
    <name evidence="6" type="ORF">PAN31117_01825</name>
</gene>
<evidence type="ECO:0000313" key="6">
    <source>
        <dbReference type="EMBL" id="VVE65306.1"/>
    </source>
</evidence>
<dbReference type="InterPro" id="IPR047057">
    <property type="entry name" value="MerR_fam"/>
</dbReference>
<dbReference type="EMBL" id="CABPSP010000004">
    <property type="protein sequence ID" value="VVE65306.1"/>
    <property type="molecule type" value="Genomic_DNA"/>
</dbReference>
<dbReference type="PANTHER" id="PTHR30204">
    <property type="entry name" value="REDOX-CYCLING DRUG-SENSING TRANSCRIPTIONAL ACTIVATOR SOXR"/>
    <property type="match status" value="1"/>
</dbReference>
<dbReference type="Proteomes" id="UP000383122">
    <property type="component" value="Unassembled WGS sequence"/>
</dbReference>
<dbReference type="InterPro" id="IPR000551">
    <property type="entry name" value="MerR-type_HTH_dom"/>
</dbReference>
<dbReference type="SUPFAM" id="SSF46955">
    <property type="entry name" value="Putative DNA-binding domain"/>
    <property type="match status" value="1"/>
</dbReference>
<keyword evidence="4" id="KW-0804">Transcription</keyword>
<dbReference type="GO" id="GO:0003677">
    <property type="term" value="F:DNA binding"/>
    <property type="evidence" value="ECO:0007669"/>
    <property type="project" value="UniProtKB-KW"/>
</dbReference>
<protein>
    <submittedName>
        <fullName evidence="6">HTH-type transcriptional regulator MlrA</fullName>
    </submittedName>
</protein>
<dbReference type="CDD" id="cd01104">
    <property type="entry name" value="HTH_MlrA-CarA"/>
    <property type="match status" value="1"/>
</dbReference>
<dbReference type="SMART" id="SM00422">
    <property type="entry name" value="HTH_MERR"/>
    <property type="match status" value="1"/>
</dbReference>
<keyword evidence="7" id="KW-1185">Reference proteome</keyword>
<reference evidence="6 7" key="1">
    <citation type="submission" date="2019-08" db="EMBL/GenBank/DDBJ databases">
        <authorList>
            <person name="Peeters C."/>
        </authorList>
    </citation>
    <scope>NUCLEOTIDE SEQUENCE [LARGE SCALE GENOMIC DNA]</scope>
    <source>
        <strain evidence="6 7">LMG 31117</strain>
    </source>
</reference>
<dbReference type="Gene3D" id="1.10.1660.10">
    <property type="match status" value="1"/>
</dbReference>
<dbReference type="AlphaFoldDB" id="A0A5E4ZWC3"/>
<keyword evidence="3" id="KW-0238">DNA-binding</keyword>
<keyword evidence="2" id="KW-0805">Transcription regulation</keyword>
<dbReference type="InterPro" id="IPR009061">
    <property type="entry name" value="DNA-bd_dom_put_sf"/>
</dbReference>
<evidence type="ECO:0000256" key="1">
    <source>
        <dbReference type="ARBA" id="ARBA00022491"/>
    </source>
</evidence>
<dbReference type="Pfam" id="PF13411">
    <property type="entry name" value="MerR_1"/>
    <property type="match status" value="1"/>
</dbReference>
<feature type="domain" description="HTH merR-type" evidence="5">
    <location>
        <begin position="10"/>
        <end position="76"/>
    </location>
</feature>
<evidence type="ECO:0000313" key="7">
    <source>
        <dbReference type="Proteomes" id="UP000383122"/>
    </source>
</evidence>